<organism evidence="8 9">
    <name type="scientific">Paenibacillus xylanexedens</name>
    <dbReference type="NCBI Taxonomy" id="528191"/>
    <lineage>
        <taxon>Bacteria</taxon>
        <taxon>Bacillati</taxon>
        <taxon>Bacillota</taxon>
        <taxon>Bacilli</taxon>
        <taxon>Bacillales</taxon>
        <taxon>Paenibacillaceae</taxon>
        <taxon>Paenibacillus</taxon>
    </lineage>
</organism>
<dbReference type="PANTHER" id="PTHR35807">
    <property type="entry name" value="TRANSCRIPTIONAL REGULATOR REDD-RELATED"/>
    <property type="match status" value="1"/>
</dbReference>
<comment type="caution">
    <text evidence="8">The sequence shown here is derived from an EMBL/GenBank/DDBJ whole genome shotgun (WGS) entry which is preliminary data.</text>
</comment>
<name>A0ABS4S1B2_PAEXY</name>
<evidence type="ECO:0000256" key="1">
    <source>
        <dbReference type="ARBA" id="ARBA00005820"/>
    </source>
</evidence>
<evidence type="ECO:0000256" key="6">
    <source>
        <dbReference type="PROSITE-ProRule" id="PRU00169"/>
    </source>
</evidence>
<comment type="similarity">
    <text evidence="1">Belongs to the AfsR/DnrI/RedD regulatory family.</text>
</comment>
<accession>A0ABS4S1B2</accession>
<dbReference type="Pfam" id="PF00486">
    <property type="entry name" value="Trans_reg_C"/>
    <property type="match status" value="1"/>
</dbReference>
<dbReference type="InterPro" id="IPR051677">
    <property type="entry name" value="AfsR-DnrI-RedD_regulator"/>
</dbReference>
<dbReference type="SMART" id="SM01043">
    <property type="entry name" value="BTAD"/>
    <property type="match status" value="1"/>
</dbReference>
<dbReference type="SUPFAM" id="SSF46894">
    <property type="entry name" value="C-terminal effector domain of the bipartite response regulators"/>
    <property type="match status" value="1"/>
</dbReference>
<keyword evidence="3" id="KW-0805">Transcription regulation</keyword>
<feature type="domain" description="Response regulatory" evidence="7">
    <location>
        <begin position="2"/>
        <end position="116"/>
    </location>
</feature>
<evidence type="ECO:0000259" key="7">
    <source>
        <dbReference type="PROSITE" id="PS50110"/>
    </source>
</evidence>
<dbReference type="RefSeq" id="WP_211085272.1">
    <property type="nucleotide sequence ID" value="NZ_CBCSLC010000061.1"/>
</dbReference>
<dbReference type="Pfam" id="PF03704">
    <property type="entry name" value="BTAD"/>
    <property type="match status" value="1"/>
</dbReference>
<dbReference type="InterPro" id="IPR011006">
    <property type="entry name" value="CheY-like_superfamily"/>
</dbReference>
<evidence type="ECO:0000313" key="9">
    <source>
        <dbReference type="Proteomes" id="UP000810207"/>
    </source>
</evidence>
<dbReference type="InterPro" id="IPR001789">
    <property type="entry name" value="Sig_transdc_resp-reg_receiver"/>
</dbReference>
<reference evidence="8 9" key="1">
    <citation type="submission" date="2021-03" db="EMBL/GenBank/DDBJ databases">
        <title>Genomic Encyclopedia of Type Strains, Phase IV (KMG-IV): sequencing the most valuable type-strain genomes for metagenomic binning, comparative biology and taxonomic classification.</title>
        <authorList>
            <person name="Goeker M."/>
        </authorList>
    </citation>
    <scope>NUCLEOTIDE SEQUENCE [LARGE SCALE GENOMIC DNA]</scope>
    <source>
        <strain evidence="8 9">DSM 21292</strain>
    </source>
</reference>
<dbReference type="SMART" id="SM00448">
    <property type="entry name" value="REC"/>
    <property type="match status" value="1"/>
</dbReference>
<keyword evidence="5" id="KW-0804">Transcription</keyword>
<evidence type="ECO:0000313" key="8">
    <source>
        <dbReference type="EMBL" id="MBP2248919.1"/>
    </source>
</evidence>
<dbReference type="InterPro" id="IPR011990">
    <property type="entry name" value="TPR-like_helical_dom_sf"/>
</dbReference>
<dbReference type="InterPro" id="IPR016032">
    <property type="entry name" value="Sig_transdc_resp-reg_C-effctor"/>
</dbReference>
<protein>
    <submittedName>
        <fullName evidence="8">Two-component SAPR family response regulator</fullName>
    </submittedName>
</protein>
<dbReference type="SUPFAM" id="SSF52172">
    <property type="entry name" value="CheY-like"/>
    <property type="match status" value="1"/>
</dbReference>
<evidence type="ECO:0000256" key="5">
    <source>
        <dbReference type="ARBA" id="ARBA00023163"/>
    </source>
</evidence>
<keyword evidence="9" id="KW-1185">Reference proteome</keyword>
<dbReference type="Gene3D" id="3.40.50.2300">
    <property type="match status" value="1"/>
</dbReference>
<sequence>MKVILIDDEKAMHLIMKKMLAKIREVEVMGAFLDTKAASSYLDDHEVNLIFVDINMPRESGLEFAEGLRKQGKQTHIVFITSHIEYALSAFDVFAFDYMVKPVKQDRLLQTVHRALAESRSKLPEEEVVATIEAQAVEFNALGRIEIHSDHGTKTKWKSSKSIELFAYLLVQQGRLVSRTRLIEDIFGNMPQKNAEVYLNTTVYQLRKLLNGYGLKKVLHTYNNYYALNLSDITVDFIRFEEGCRRLSVIQSGADIEQALLIEQMYVGDLFGEYGYTWSLSEVERLLLMYNALNQRLCNALLEAKDTSNAIRLLKKLLHRNELHEESLILLIRALSMQNNKEALIKHYEQYTARLLQEIGVAPSPELAALYAQLLSETQ</sequence>
<dbReference type="Gene3D" id="1.25.40.10">
    <property type="entry name" value="Tetratricopeptide repeat domain"/>
    <property type="match status" value="1"/>
</dbReference>
<dbReference type="InterPro" id="IPR005158">
    <property type="entry name" value="BTAD"/>
</dbReference>
<keyword evidence="6" id="KW-0597">Phosphoprotein</keyword>
<keyword evidence="2" id="KW-0902">Two-component regulatory system</keyword>
<dbReference type="EMBL" id="JAGIKV010000029">
    <property type="protein sequence ID" value="MBP2248919.1"/>
    <property type="molecule type" value="Genomic_DNA"/>
</dbReference>
<dbReference type="Pfam" id="PF00072">
    <property type="entry name" value="Response_reg"/>
    <property type="match status" value="1"/>
</dbReference>
<evidence type="ECO:0000256" key="2">
    <source>
        <dbReference type="ARBA" id="ARBA00023012"/>
    </source>
</evidence>
<dbReference type="Proteomes" id="UP000810207">
    <property type="component" value="Unassembled WGS sequence"/>
</dbReference>
<feature type="modified residue" description="4-aspartylphosphate" evidence="6">
    <location>
        <position position="53"/>
    </location>
</feature>
<dbReference type="SUPFAM" id="SSF48452">
    <property type="entry name" value="TPR-like"/>
    <property type="match status" value="1"/>
</dbReference>
<evidence type="ECO:0000256" key="4">
    <source>
        <dbReference type="ARBA" id="ARBA00023125"/>
    </source>
</evidence>
<keyword evidence="4" id="KW-0238">DNA-binding</keyword>
<dbReference type="Gene3D" id="1.10.10.10">
    <property type="entry name" value="Winged helix-like DNA-binding domain superfamily/Winged helix DNA-binding domain"/>
    <property type="match status" value="1"/>
</dbReference>
<gene>
    <name evidence="8" type="ORF">J2Z28_005613</name>
</gene>
<proteinExistence type="inferred from homology"/>
<dbReference type="PROSITE" id="PS50110">
    <property type="entry name" value="RESPONSE_REGULATORY"/>
    <property type="match status" value="1"/>
</dbReference>
<evidence type="ECO:0000256" key="3">
    <source>
        <dbReference type="ARBA" id="ARBA00023015"/>
    </source>
</evidence>
<dbReference type="InterPro" id="IPR001867">
    <property type="entry name" value="OmpR/PhoB-type_DNA-bd"/>
</dbReference>
<dbReference type="InterPro" id="IPR036388">
    <property type="entry name" value="WH-like_DNA-bd_sf"/>
</dbReference>